<dbReference type="EMBL" id="JAPFFF010000007">
    <property type="protein sequence ID" value="KAK8886248.1"/>
    <property type="molecule type" value="Genomic_DNA"/>
</dbReference>
<proteinExistence type="predicted"/>
<reference evidence="2 3" key="1">
    <citation type="submission" date="2024-04" db="EMBL/GenBank/DDBJ databases">
        <title>Tritrichomonas musculus Genome.</title>
        <authorList>
            <person name="Alves-Ferreira E."/>
            <person name="Grigg M."/>
            <person name="Lorenzi H."/>
            <person name="Galac M."/>
        </authorList>
    </citation>
    <scope>NUCLEOTIDE SEQUENCE [LARGE SCALE GENOMIC DNA]</scope>
    <source>
        <strain evidence="2 3">EAF2021</strain>
    </source>
</reference>
<dbReference type="Proteomes" id="UP001470230">
    <property type="component" value="Unassembled WGS sequence"/>
</dbReference>
<comment type="caution">
    <text evidence="2">The sequence shown here is derived from an EMBL/GenBank/DDBJ whole genome shotgun (WGS) entry which is preliminary data.</text>
</comment>
<dbReference type="InterPro" id="IPR005225">
    <property type="entry name" value="Small_GTP-bd"/>
</dbReference>
<accession>A0ABR2K607</accession>
<name>A0ABR2K607_9EUKA</name>
<protein>
    <recommendedName>
        <fullName evidence="4">Small GTP-binding protein</fullName>
    </recommendedName>
</protein>
<dbReference type="NCBIfam" id="TIGR00231">
    <property type="entry name" value="small_GTP"/>
    <property type="match status" value="1"/>
</dbReference>
<dbReference type="InterPro" id="IPR001806">
    <property type="entry name" value="Small_GTPase"/>
</dbReference>
<dbReference type="CDD" id="cd00154">
    <property type="entry name" value="Rab"/>
    <property type="match status" value="1"/>
</dbReference>
<sequence length="191" mass="21470">MAEEGVKLILVGNAAVGKTSLVNCFLGLPFDQEVLSTNMASYQRKFVQSANGENVRLDIWDTAGQEKFRTMLPIYFRTAAIALLCFDKSNIDSIDEWYSTVYQAAPQCHIFLVLTKSDLYEDSIEELRTRMYEKGENMNISNCFITSAKQDMGIKELFEKAATVATQVELPQTNSVKFNEKGDSGKKKCNC</sequence>
<dbReference type="PANTHER" id="PTHR47978">
    <property type="match status" value="1"/>
</dbReference>
<dbReference type="Gene3D" id="3.40.50.300">
    <property type="entry name" value="P-loop containing nucleotide triphosphate hydrolases"/>
    <property type="match status" value="1"/>
</dbReference>
<keyword evidence="1" id="KW-0547">Nucleotide-binding</keyword>
<dbReference type="Pfam" id="PF00071">
    <property type="entry name" value="Ras"/>
    <property type="match status" value="1"/>
</dbReference>
<dbReference type="SMART" id="SM00175">
    <property type="entry name" value="RAB"/>
    <property type="match status" value="1"/>
</dbReference>
<evidence type="ECO:0008006" key="4">
    <source>
        <dbReference type="Google" id="ProtNLM"/>
    </source>
</evidence>
<evidence type="ECO:0000313" key="3">
    <source>
        <dbReference type="Proteomes" id="UP001470230"/>
    </source>
</evidence>
<evidence type="ECO:0000313" key="2">
    <source>
        <dbReference type="EMBL" id="KAK8886248.1"/>
    </source>
</evidence>
<dbReference type="SUPFAM" id="SSF52540">
    <property type="entry name" value="P-loop containing nucleoside triphosphate hydrolases"/>
    <property type="match status" value="1"/>
</dbReference>
<evidence type="ECO:0000256" key="1">
    <source>
        <dbReference type="ARBA" id="ARBA00022741"/>
    </source>
</evidence>
<organism evidence="2 3">
    <name type="scientific">Tritrichomonas musculus</name>
    <dbReference type="NCBI Taxonomy" id="1915356"/>
    <lineage>
        <taxon>Eukaryota</taxon>
        <taxon>Metamonada</taxon>
        <taxon>Parabasalia</taxon>
        <taxon>Tritrichomonadida</taxon>
        <taxon>Tritrichomonadidae</taxon>
        <taxon>Tritrichomonas</taxon>
    </lineage>
</organism>
<dbReference type="PROSITE" id="PS51419">
    <property type="entry name" value="RAB"/>
    <property type="match status" value="1"/>
</dbReference>
<dbReference type="SMART" id="SM00174">
    <property type="entry name" value="RHO"/>
    <property type="match status" value="1"/>
</dbReference>
<dbReference type="InterPro" id="IPR027417">
    <property type="entry name" value="P-loop_NTPase"/>
</dbReference>
<dbReference type="PRINTS" id="PR00449">
    <property type="entry name" value="RASTRNSFRMNG"/>
</dbReference>
<gene>
    <name evidence="2" type="ORF">M9Y10_041707</name>
</gene>
<dbReference type="SMART" id="SM00173">
    <property type="entry name" value="RAS"/>
    <property type="match status" value="1"/>
</dbReference>
<keyword evidence="3" id="KW-1185">Reference proteome</keyword>